<reference evidence="4 5" key="1">
    <citation type="submission" date="2019-07" db="EMBL/GenBank/DDBJ databases">
        <title>Whole genome shotgun sequence of Chryseobacterium lathyri NBRC 105250.</title>
        <authorList>
            <person name="Hosoyama A."/>
            <person name="Uohara A."/>
            <person name="Ohji S."/>
            <person name="Ichikawa N."/>
        </authorList>
    </citation>
    <scope>NUCLEOTIDE SEQUENCE [LARGE SCALE GENOMIC DNA]</scope>
    <source>
        <strain evidence="4 5">NBRC 105250</strain>
    </source>
</reference>
<dbReference type="InterPro" id="IPR034660">
    <property type="entry name" value="DinB/YfiT-like"/>
</dbReference>
<evidence type="ECO:0000256" key="2">
    <source>
        <dbReference type="ARBA" id="ARBA00022723"/>
    </source>
</evidence>
<dbReference type="Pfam" id="PF05163">
    <property type="entry name" value="DinB"/>
    <property type="match status" value="1"/>
</dbReference>
<accession>A0A511YAV8</accession>
<organism evidence="4 5">
    <name type="scientific">Chryseobacterium lathyri</name>
    <dbReference type="NCBI Taxonomy" id="395933"/>
    <lineage>
        <taxon>Bacteria</taxon>
        <taxon>Pseudomonadati</taxon>
        <taxon>Bacteroidota</taxon>
        <taxon>Flavobacteriia</taxon>
        <taxon>Flavobacteriales</taxon>
        <taxon>Weeksellaceae</taxon>
        <taxon>Chryseobacterium group</taxon>
        <taxon>Chryseobacterium</taxon>
    </lineage>
</organism>
<sequence length="179" mass="21082">MLSYLCINNNKLNNTIMTTTATATKQFMTSDQLLEHWQGHRNLTRRVIEAFPEKELFEFSVGGMRPFAKLAVELISIGGSALKGIVDKNMEAYNEEGFNPKTKEDILKKWDEETEVINHYFSLITEERFQETFNLFGQYEFPVYQNILYFVDNEIHHRGQGYTYLRALGIEPPFFWERF</sequence>
<comment type="caution">
    <text evidence="4">The sequence shown here is derived from an EMBL/GenBank/DDBJ whole genome shotgun (WGS) entry which is preliminary data.</text>
</comment>
<dbReference type="GO" id="GO:0046872">
    <property type="term" value="F:metal ion binding"/>
    <property type="evidence" value="ECO:0007669"/>
    <property type="project" value="UniProtKB-KW"/>
</dbReference>
<dbReference type="SUPFAM" id="SSF109854">
    <property type="entry name" value="DinB/YfiT-like putative metalloenzymes"/>
    <property type="match status" value="1"/>
</dbReference>
<dbReference type="Gene3D" id="1.20.120.450">
    <property type="entry name" value="dinb family like domain"/>
    <property type="match status" value="1"/>
</dbReference>
<dbReference type="Proteomes" id="UP000321150">
    <property type="component" value="Unassembled WGS sequence"/>
</dbReference>
<protein>
    <submittedName>
        <fullName evidence="4">DNA damage-inducible protein DinB</fullName>
    </submittedName>
</protein>
<gene>
    <name evidence="4" type="ORF">CLA01_23660</name>
</gene>
<evidence type="ECO:0000313" key="4">
    <source>
        <dbReference type="EMBL" id="GEN72294.1"/>
    </source>
</evidence>
<keyword evidence="2 3" id="KW-0479">Metal-binding</keyword>
<evidence type="ECO:0000256" key="1">
    <source>
        <dbReference type="ARBA" id="ARBA00008635"/>
    </source>
</evidence>
<dbReference type="EMBL" id="BJYI01000007">
    <property type="protein sequence ID" value="GEN72294.1"/>
    <property type="molecule type" value="Genomic_DNA"/>
</dbReference>
<feature type="binding site" evidence="3">
    <location>
        <position position="157"/>
    </location>
    <ligand>
        <name>a divalent metal cation</name>
        <dbReference type="ChEBI" id="CHEBI:60240"/>
    </ligand>
</feature>
<proteinExistence type="inferred from homology"/>
<name>A0A511YAV8_9FLAO</name>
<evidence type="ECO:0000313" key="5">
    <source>
        <dbReference type="Proteomes" id="UP000321150"/>
    </source>
</evidence>
<comment type="similarity">
    <text evidence="1">Belongs to the DinB family.</text>
</comment>
<dbReference type="AlphaFoldDB" id="A0A511YAV8"/>
<evidence type="ECO:0000256" key="3">
    <source>
        <dbReference type="PIRSR" id="PIRSR607837-1"/>
    </source>
</evidence>
<dbReference type="InterPro" id="IPR007837">
    <property type="entry name" value="DinB"/>
</dbReference>